<reference evidence="3 4" key="1">
    <citation type="submission" date="2019-10" db="EMBL/GenBank/DDBJ databases">
        <title>Nocardia macrotermitis sp. nov. and Nocardia aurantia sp. nov., isolated from the gut of fungus growing-termite Macrotermes natalensis.</title>
        <authorList>
            <person name="Benndorf R."/>
            <person name="Schwitalla J."/>
            <person name="Martin K."/>
            <person name="De Beer W."/>
            <person name="Kaster A.-K."/>
            <person name="Vollmers J."/>
            <person name="Poulsen M."/>
            <person name="Beemelmanns C."/>
        </authorList>
    </citation>
    <scope>NUCLEOTIDE SEQUENCE [LARGE SCALE GENOMIC DNA]</scope>
    <source>
        <strain evidence="3 4">RB20</strain>
    </source>
</reference>
<evidence type="ECO:0000256" key="1">
    <source>
        <dbReference type="ARBA" id="ARBA00023002"/>
    </source>
</evidence>
<accession>A0A7K0CYR1</accession>
<comment type="caution">
    <text evidence="3">The sequence shown here is derived from an EMBL/GenBank/DDBJ whole genome shotgun (WGS) entry which is preliminary data.</text>
</comment>
<proteinExistence type="predicted"/>
<keyword evidence="4" id="KW-1185">Reference proteome</keyword>
<dbReference type="Proteomes" id="UP000438448">
    <property type="component" value="Unassembled WGS sequence"/>
</dbReference>
<dbReference type="PANTHER" id="PTHR35176:SF6">
    <property type="entry name" value="HEME OXYGENASE HI_0854-RELATED"/>
    <property type="match status" value="1"/>
</dbReference>
<dbReference type="PANTHER" id="PTHR35176">
    <property type="entry name" value="HEME OXYGENASE HI_0854-RELATED"/>
    <property type="match status" value="1"/>
</dbReference>
<dbReference type="AlphaFoldDB" id="A0A7K0CYR1"/>
<dbReference type="InterPro" id="IPR012349">
    <property type="entry name" value="Split_barrel_FMN-bd"/>
</dbReference>
<evidence type="ECO:0000313" key="4">
    <source>
        <dbReference type="Proteomes" id="UP000438448"/>
    </source>
</evidence>
<dbReference type="InterPro" id="IPR052019">
    <property type="entry name" value="F420H2_bilvrd_red/Heme_oxyg"/>
</dbReference>
<dbReference type="GO" id="GO:0005829">
    <property type="term" value="C:cytosol"/>
    <property type="evidence" value="ECO:0007669"/>
    <property type="project" value="TreeGrafter"/>
</dbReference>
<dbReference type="InterPro" id="IPR019920">
    <property type="entry name" value="F420-binding_dom_put"/>
</dbReference>
<evidence type="ECO:0000259" key="2">
    <source>
        <dbReference type="Pfam" id="PF01243"/>
    </source>
</evidence>
<protein>
    <recommendedName>
        <fullName evidence="2">Pyridoxamine 5'-phosphate oxidase N-terminal domain-containing protein</fullName>
    </recommendedName>
</protein>
<dbReference type="InterPro" id="IPR011576">
    <property type="entry name" value="Pyridox_Oxase_N"/>
</dbReference>
<dbReference type="NCBIfam" id="TIGR03618">
    <property type="entry name" value="Rv1155_F420"/>
    <property type="match status" value="1"/>
</dbReference>
<evidence type="ECO:0000313" key="3">
    <source>
        <dbReference type="EMBL" id="MQY18613.1"/>
    </source>
</evidence>
<feature type="domain" description="Pyridoxamine 5'-phosphate oxidase N-terminal" evidence="2">
    <location>
        <begin position="38"/>
        <end position="160"/>
    </location>
</feature>
<dbReference type="GO" id="GO:0016627">
    <property type="term" value="F:oxidoreductase activity, acting on the CH-CH group of donors"/>
    <property type="evidence" value="ECO:0007669"/>
    <property type="project" value="TreeGrafter"/>
</dbReference>
<dbReference type="Gene3D" id="2.30.110.10">
    <property type="entry name" value="Electron Transport, Fmn-binding Protein, Chain A"/>
    <property type="match status" value="1"/>
</dbReference>
<name>A0A7K0CYR1_9NOCA</name>
<sequence length="163" mass="18240">MSRQVRNRLRARWSAAGIPLPCGRFALGMTAEFSENLKKLLDDTAVFATLATVGRDGQPHLTVIWLERDGEELVYSTTVDRQQYKNIVRDPRVTVMIVPPGDPYVYAEVRGTVAVTPDTARELPDRLSHKYTGKPYAEFNPSSVNDGERVIVRVTPTAVRGRL</sequence>
<organism evidence="3 4">
    <name type="scientific">Nocardia macrotermitis</name>
    <dbReference type="NCBI Taxonomy" id="2585198"/>
    <lineage>
        <taxon>Bacteria</taxon>
        <taxon>Bacillati</taxon>
        <taxon>Actinomycetota</taxon>
        <taxon>Actinomycetes</taxon>
        <taxon>Mycobacteriales</taxon>
        <taxon>Nocardiaceae</taxon>
        <taxon>Nocardia</taxon>
    </lineage>
</organism>
<gene>
    <name evidence="3" type="ORF">NRB20_16920</name>
</gene>
<dbReference type="Pfam" id="PF01243">
    <property type="entry name" value="PNPOx_N"/>
    <property type="match status" value="1"/>
</dbReference>
<dbReference type="EMBL" id="WEGK01000003">
    <property type="protein sequence ID" value="MQY18613.1"/>
    <property type="molecule type" value="Genomic_DNA"/>
</dbReference>
<dbReference type="GO" id="GO:0070967">
    <property type="term" value="F:coenzyme F420 binding"/>
    <property type="evidence" value="ECO:0007669"/>
    <property type="project" value="TreeGrafter"/>
</dbReference>
<dbReference type="SUPFAM" id="SSF50475">
    <property type="entry name" value="FMN-binding split barrel"/>
    <property type="match status" value="1"/>
</dbReference>
<keyword evidence="1" id="KW-0560">Oxidoreductase</keyword>